<dbReference type="EMBL" id="CP121261">
    <property type="protein sequence ID" value="WFP08712.1"/>
    <property type="molecule type" value="Genomic_DNA"/>
</dbReference>
<dbReference type="PANTHER" id="PTHR48228:SF6">
    <property type="entry name" value="L-CARNITINE COA-TRANSFERASE"/>
    <property type="match status" value="1"/>
</dbReference>
<gene>
    <name evidence="2" type="ORF">P8T11_02200</name>
</gene>
<dbReference type="RefSeq" id="WP_268078543.1">
    <property type="nucleotide sequence ID" value="NZ_CP106885.1"/>
</dbReference>
<dbReference type="PANTHER" id="PTHR48228">
    <property type="entry name" value="SUCCINYL-COA--D-CITRAMALATE COA-TRANSFERASE"/>
    <property type="match status" value="1"/>
</dbReference>
<keyword evidence="1 2" id="KW-0808">Transferase</keyword>
<name>A0ABY8GV54_9BURK</name>
<dbReference type="InterPro" id="IPR023606">
    <property type="entry name" value="CoA-Trfase_III_dom_1_sf"/>
</dbReference>
<dbReference type="EC" id="2.8.3.-" evidence="2"/>
<dbReference type="Proteomes" id="UP001214170">
    <property type="component" value="Chromosome"/>
</dbReference>
<keyword evidence="3" id="KW-1185">Reference proteome</keyword>
<dbReference type="GO" id="GO:0016740">
    <property type="term" value="F:transferase activity"/>
    <property type="evidence" value="ECO:0007669"/>
    <property type="project" value="UniProtKB-KW"/>
</dbReference>
<protein>
    <submittedName>
        <fullName evidence="2">CoA transferase</fullName>
        <ecNumber evidence="2">2.8.3.-</ecNumber>
    </submittedName>
</protein>
<dbReference type="SUPFAM" id="SSF89796">
    <property type="entry name" value="CoA-transferase family III (CaiB/BaiF)"/>
    <property type="match status" value="1"/>
</dbReference>
<evidence type="ECO:0000256" key="1">
    <source>
        <dbReference type="ARBA" id="ARBA00022679"/>
    </source>
</evidence>
<sequence>MTDASTPPSSNMADTGITRGLSSDSYGAAAVGMLNGVRVIDLSRLVAGNMLSLQLADFGADVIKVESAREGDTLRHWCEEQDNGEKLDSWWRVYGRNKKSLALDLRDHGALDVLRKLLDRAQVLIESFRPGTLESMGLAPATLHKTNPKLVVVRVSGWGQTGPYRDLPGFGSLLEGFCGFAHKHSIDGVPQLPNLALADMVAGLTGAFATLGALREVEVNAGQGQVIDLSLLEPMLAIMGPDVTAYSATGRVPKPSVKIASPRGAYRCRDGRWVALSGSTDSMARRLLEAIGRGDLADAPRFASNAARLENDIELDALIQDCIAQLDQDTCLAQFRSKGVTVGPVYNVAEIVADRHVIERECFVAPAHTNGTVMHNVVPRLSRTPGLIRHAAPSLGENTAELLQEAGVDQAEIVAMSARGAIRCS</sequence>
<organism evidence="2 3">
    <name type="scientific">Achromobacter spanius</name>
    <dbReference type="NCBI Taxonomy" id="217203"/>
    <lineage>
        <taxon>Bacteria</taxon>
        <taxon>Pseudomonadati</taxon>
        <taxon>Pseudomonadota</taxon>
        <taxon>Betaproteobacteria</taxon>
        <taxon>Burkholderiales</taxon>
        <taxon>Alcaligenaceae</taxon>
        <taxon>Achromobacter</taxon>
    </lineage>
</organism>
<dbReference type="Gene3D" id="3.30.1540.10">
    <property type="entry name" value="formyl-coa transferase, domain 3"/>
    <property type="match status" value="1"/>
</dbReference>
<accession>A0ABY8GV54</accession>
<dbReference type="InterPro" id="IPR044855">
    <property type="entry name" value="CoA-Trfase_III_dom3_sf"/>
</dbReference>
<reference evidence="2 3" key="1">
    <citation type="submission" date="2023-03" db="EMBL/GenBank/DDBJ databases">
        <title>Achromobacter spanius LIG8.</title>
        <authorList>
            <person name="Shrestha S."/>
        </authorList>
    </citation>
    <scope>NUCLEOTIDE SEQUENCE [LARGE SCALE GENOMIC DNA]</scope>
    <source>
        <strain evidence="2 3">LIG8</strain>
    </source>
</reference>
<evidence type="ECO:0000313" key="3">
    <source>
        <dbReference type="Proteomes" id="UP001214170"/>
    </source>
</evidence>
<dbReference type="InterPro" id="IPR050509">
    <property type="entry name" value="CoA-transferase_III"/>
</dbReference>
<dbReference type="Gene3D" id="3.40.50.10540">
    <property type="entry name" value="Crotonobetainyl-coa:carnitine coa-transferase, domain 1"/>
    <property type="match status" value="1"/>
</dbReference>
<evidence type="ECO:0000313" key="2">
    <source>
        <dbReference type="EMBL" id="WFP08712.1"/>
    </source>
</evidence>
<proteinExistence type="predicted"/>
<dbReference type="Pfam" id="PF02515">
    <property type="entry name" value="CoA_transf_3"/>
    <property type="match status" value="1"/>
</dbReference>
<dbReference type="InterPro" id="IPR003673">
    <property type="entry name" value="CoA-Trfase_fam_III"/>
</dbReference>